<evidence type="ECO:0000256" key="12">
    <source>
        <dbReference type="PROSITE-ProRule" id="PRU00309"/>
    </source>
</evidence>
<dbReference type="Gene3D" id="6.20.210.20">
    <property type="entry name" value="THAP domain"/>
    <property type="match status" value="1"/>
</dbReference>
<comment type="subcellular location">
    <subcellularLocation>
        <location evidence="1">Nucleus</location>
        <location evidence="1">Nucleoplasm</location>
    </subcellularLocation>
</comment>
<dbReference type="SMART" id="SM00980">
    <property type="entry name" value="THAP"/>
    <property type="match status" value="1"/>
</dbReference>
<protein>
    <submittedName>
        <fullName evidence="16">Uncharacterized protein LOC111358052</fullName>
    </submittedName>
</protein>
<keyword evidence="6" id="KW-0805">Transcription regulation</keyword>
<dbReference type="GO" id="GO:0008270">
    <property type="term" value="F:zinc ion binding"/>
    <property type="evidence" value="ECO:0007669"/>
    <property type="project" value="UniProtKB-KW"/>
</dbReference>
<dbReference type="SUPFAM" id="SSF57716">
    <property type="entry name" value="Glucocorticoid receptor-like (DNA-binding domain)"/>
    <property type="match status" value="1"/>
</dbReference>
<evidence type="ECO:0000256" key="1">
    <source>
        <dbReference type="ARBA" id="ARBA00004642"/>
    </source>
</evidence>
<evidence type="ECO:0000256" key="4">
    <source>
        <dbReference type="ARBA" id="ARBA00022771"/>
    </source>
</evidence>
<gene>
    <name evidence="16" type="primary">LOC111358052</name>
</gene>
<evidence type="ECO:0000259" key="14">
    <source>
        <dbReference type="PROSITE" id="PS50950"/>
    </source>
</evidence>
<dbReference type="Proteomes" id="UP000301870">
    <property type="component" value="Chromosome 26"/>
</dbReference>
<evidence type="ECO:0000256" key="3">
    <source>
        <dbReference type="ARBA" id="ARBA00022723"/>
    </source>
</evidence>
<evidence type="ECO:0000256" key="5">
    <source>
        <dbReference type="ARBA" id="ARBA00022833"/>
    </source>
</evidence>
<keyword evidence="5" id="KW-0862">Zinc</keyword>
<dbReference type="PROSITE" id="PS50950">
    <property type="entry name" value="ZF_THAP"/>
    <property type="match status" value="1"/>
</dbReference>
<evidence type="ECO:0000256" key="11">
    <source>
        <dbReference type="ARBA" id="ARBA00023306"/>
    </source>
</evidence>
<evidence type="ECO:0000256" key="9">
    <source>
        <dbReference type="ARBA" id="ARBA00023163"/>
    </source>
</evidence>
<feature type="domain" description="THAP-type" evidence="14">
    <location>
        <begin position="1"/>
        <end position="87"/>
    </location>
</feature>
<reference evidence="16" key="1">
    <citation type="submission" date="2025-08" db="UniProtKB">
        <authorList>
            <consortium name="RefSeq"/>
        </authorList>
    </citation>
    <scope>IDENTIFICATION</scope>
    <source>
        <strain evidence="16">Ishihara</strain>
        <tissue evidence="16">Whole body</tissue>
    </source>
</reference>
<dbReference type="InterPro" id="IPR038441">
    <property type="entry name" value="THAP_Znf_sf"/>
</dbReference>
<evidence type="ECO:0000256" key="10">
    <source>
        <dbReference type="ARBA" id="ARBA00023242"/>
    </source>
</evidence>
<evidence type="ECO:0000256" key="2">
    <source>
        <dbReference type="ARBA" id="ARBA00006177"/>
    </source>
</evidence>
<keyword evidence="11" id="KW-0131">Cell cycle</keyword>
<dbReference type="GO" id="GO:0043565">
    <property type="term" value="F:sequence-specific DNA binding"/>
    <property type="evidence" value="ECO:0007669"/>
    <property type="project" value="InterPro"/>
</dbReference>
<keyword evidence="4 12" id="KW-0863">Zinc-finger</keyword>
<keyword evidence="8 12" id="KW-0238">DNA-binding</keyword>
<dbReference type="Pfam" id="PF05485">
    <property type="entry name" value="THAP"/>
    <property type="match status" value="1"/>
</dbReference>
<dbReference type="GeneID" id="111358052"/>
<keyword evidence="7" id="KW-0175">Coiled coil</keyword>
<dbReference type="InterPro" id="IPR006612">
    <property type="entry name" value="THAP_Znf"/>
</dbReference>
<name>A0A9J7IXK9_SPOLT</name>
<evidence type="ECO:0000256" key="13">
    <source>
        <dbReference type="SAM" id="MobiDB-lite"/>
    </source>
</evidence>
<dbReference type="InterPro" id="IPR026516">
    <property type="entry name" value="THAP1/10"/>
</dbReference>
<dbReference type="GO" id="GO:0005654">
    <property type="term" value="C:nucleoplasm"/>
    <property type="evidence" value="ECO:0007669"/>
    <property type="project" value="UniProtKB-SubCell"/>
</dbReference>
<dbReference type="AlphaFoldDB" id="A0A9J7IXK9"/>
<evidence type="ECO:0000313" key="16">
    <source>
        <dbReference type="RefSeq" id="XP_022828705.1"/>
    </source>
</evidence>
<accession>A0A9J7IXK9</accession>
<keyword evidence="3" id="KW-0479">Metal-binding</keyword>
<proteinExistence type="inferred from homology"/>
<dbReference type="KEGG" id="sliu:111358052"/>
<dbReference type="RefSeq" id="XP_022828705.1">
    <property type="nucleotide sequence ID" value="XM_022972937.1"/>
</dbReference>
<evidence type="ECO:0000256" key="7">
    <source>
        <dbReference type="ARBA" id="ARBA00023054"/>
    </source>
</evidence>
<comment type="similarity">
    <text evidence="2">Belongs to the THAP1 family.</text>
</comment>
<dbReference type="PANTHER" id="PTHR46600">
    <property type="entry name" value="THAP DOMAIN-CONTAINING"/>
    <property type="match status" value="1"/>
</dbReference>
<evidence type="ECO:0000256" key="8">
    <source>
        <dbReference type="ARBA" id="ARBA00023125"/>
    </source>
</evidence>
<dbReference type="OrthoDB" id="7312725at2759"/>
<keyword evidence="9" id="KW-0804">Transcription</keyword>
<dbReference type="PANTHER" id="PTHR46600:SF1">
    <property type="entry name" value="THAP DOMAIN-CONTAINING PROTEIN 1"/>
    <property type="match status" value="1"/>
</dbReference>
<organism evidence="15 16">
    <name type="scientific">Spodoptera litura</name>
    <name type="common">Asian cotton leafworm</name>
    <dbReference type="NCBI Taxonomy" id="69820"/>
    <lineage>
        <taxon>Eukaryota</taxon>
        <taxon>Metazoa</taxon>
        <taxon>Ecdysozoa</taxon>
        <taxon>Arthropoda</taxon>
        <taxon>Hexapoda</taxon>
        <taxon>Insecta</taxon>
        <taxon>Pterygota</taxon>
        <taxon>Neoptera</taxon>
        <taxon>Endopterygota</taxon>
        <taxon>Lepidoptera</taxon>
        <taxon>Glossata</taxon>
        <taxon>Ditrysia</taxon>
        <taxon>Noctuoidea</taxon>
        <taxon>Noctuidae</taxon>
        <taxon>Amphipyrinae</taxon>
        <taxon>Spodoptera</taxon>
    </lineage>
</organism>
<sequence length="259" mass="30501">MPSCVVKFCRNNSTHQTKSLGVTFHRFPPETDWKEKWIKALRDNRKEEEWTPSKFSVVCSLHFLECDTYMTKGGYRKIKKDAAPKKMFLKDSEWFDKIEPPIVHVCDQHDTHEEEKSKKEQEPQNGQDLQTDPLMPDLDIEEIDLISAEWCQEMEELGITTESLAALLDECYSDIENEFDDIDTEQPNAVDDQNINKGSSDTVVHKKCDCSKKQKKLRKKRTLQELKERFKVSYKIRVKKSKLQLLREKLTALKRTMRR</sequence>
<keyword evidence="10" id="KW-0539">Nucleus</keyword>
<feature type="region of interest" description="Disordered" evidence="13">
    <location>
        <begin position="109"/>
        <end position="134"/>
    </location>
</feature>
<evidence type="ECO:0000256" key="6">
    <source>
        <dbReference type="ARBA" id="ARBA00023015"/>
    </source>
</evidence>
<feature type="compositionally biased region" description="Basic and acidic residues" evidence="13">
    <location>
        <begin position="109"/>
        <end position="122"/>
    </location>
</feature>
<keyword evidence="15" id="KW-1185">Reference proteome</keyword>
<evidence type="ECO:0000313" key="15">
    <source>
        <dbReference type="Proteomes" id="UP000301870"/>
    </source>
</evidence>